<protein>
    <submittedName>
        <fullName evidence="2">Uncharacterized protein</fullName>
    </submittedName>
</protein>
<gene>
    <name evidence="2" type="ORF">GCM10011617_26970</name>
</gene>
<reference evidence="2" key="2">
    <citation type="submission" date="2020-09" db="EMBL/GenBank/DDBJ databases">
        <authorList>
            <person name="Sun Q."/>
            <person name="Kim S."/>
        </authorList>
    </citation>
    <scope>NUCLEOTIDE SEQUENCE</scope>
    <source>
        <strain evidence="2">KCTC 32422</strain>
    </source>
</reference>
<feature type="region of interest" description="Disordered" evidence="1">
    <location>
        <begin position="63"/>
        <end position="84"/>
    </location>
</feature>
<feature type="compositionally biased region" description="Basic and acidic residues" evidence="1">
    <location>
        <begin position="75"/>
        <end position="84"/>
    </location>
</feature>
<dbReference type="AlphaFoldDB" id="A0A918RNM6"/>
<reference evidence="2" key="1">
    <citation type="journal article" date="2014" name="Int. J. Syst. Evol. Microbiol.">
        <title>Complete genome sequence of Corynebacterium casei LMG S-19264T (=DSM 44701T), isolated from a smear-ripened cheese.</title>
        <authorList>
            <consortium name="US DOE Joint Genome Institute (JGI-PGF)"/>
            <person name="Walter F."/>
            <person name="Albersmeier A."/>
            <person name="Kalinowski J."/>
            <person name="Ruckert C."/>
        </authorList>
    </citation>
    <scope>NUCLEOTIDE SEQUENCE</scope>
    <source>
        <strain evidence="2">KCTC 32422</strain>
    </source>
</reference>
<keyword evidence="3" id="KW-1185">Reference proteome</keyword>
<comment type="caution">
    <text evidence="2">The sequence shown here is derived from an EMBL/GenBank/DDBJ whole genome shotgun (WGS) entry which is preliminary data.</text>
</comment>
<dbReference type="RefSeq" id="WP_189542412.1">
    <property type="nucleotide sequence ID" value="NZ_BMZD01000007.1"/>
</dbReference>
<evidence type="ECO:0000313" key="3">
    <source>
        <dbReference type="Proteomes" id="UP000634139"/>
    </source>
</evidence>
<accession>A0A918RNM6</accession>
<name>A0A918RNM6_9SPHN</name>
<evidence type="ECO:0000256" key="1">
    <source>
        <dbReference type="SAM" id="MobiDB-lite"/>
    </source>
</evidence>
<dbReference type="EMBL" id="BMZD01000007">
    <property type="protein sequence ID" value="GHA04507.1"/>
    <property type="molecule type" value="Genomic_DNA"/>
</dbReference>
<sequence>MDWEQVIEAELSECEKRFVSGDFIALMQAFRWATMHGRPLPDWMVGEVFNALTFTFEKGGAPGRGKTGGYKARRARDAGHKERHRIAARELHKRKLKLGGAKKREEAFDAAQKILAGTPAQGSIEQIERSYNRIERQYRPASKTASP</sequence>
<dbReference type="Proteomes" id="UP000634139">
    <property type="component" value="Unassembled WGS sequence"/>
</dbReference>
<organism evidence="2 3">
    <name type="scientific">Novosphingobium arvoryzae</name>
    <dbReference type="NCBI Taxonomy" id="1256514"/>
    <lineage>
        <taxon>Bacteria</taxon>
        <taxon>Pseudomonadati</taxon>
        <taxon>Pseudomonadota</taxon>
        <taxon>Alphaproteobacteria</taxon>
        <taxon>Sphingomonadales</taxon>
        <taxon>Sphingomonadaceae</taxon>
        <taxon>Novosphingobium</taxon>
    </lineage>
</organism>
<proteinExistence type="predicted"/>
<evidence type="ECO:0000313" key="2">
    <source>
        <dbReference type="EMBL" id="GHA04507.1"/>
    </source>
</evidence>